<reference evidence="1" key="2">
    <citation type="submission" date="2021-01" db="EMBL/GenBank/DDBJ databases">
        <authorList>
            <person name="Schikora-Tamarit M.A."/>
        </authorList>
    </citation>
    <scope>NUCLEOTIDE SEQUENCE</scope>
    <source>
        <strain evidence="1">CBS6075</strain>
    </source>
</reference>
<accession>A0A9P8PEZ0</accession>
<name>A0A9P8PEZ0_9ASCO</name>
<reference evidence="1" key="1">
    <citation type="journal article" date="2021" name="Open Biol.">
        <title>Shared evolutionary footprints suggest mitochondrial oxidative damage underlies multiple complex I losses in fungi.</title>
        <authorList>
            <person name="Schikora-Tamarit M.A."/>
            <person name="Marcet-Houben M."/>
            <person name="Nosek J."/>
            <person name="Gabaldon T."/>
        </authorList>
    </citation>
    <scope>NUCLEOTIDE SEQUENCE</scope>
    <source>
        <strain evidence="1">CBS6075</strain>
    </source>
</reference>
<dbReference type="Proteomes" id="UP000769157">
    <property type="component" value="Unassembled WGS sequence"/>
</dbReference>
<comment type="caution">
    <text evidence="1">The sequence shown here is derived from an EMBL/GenBank/DDBJ whole genome shotgun (WGS) entry which is preliminary data.</text>
</comment>
<gene>
    <name evidence="1" type="ORF">OGAPHI_000764</name>
</gene>
<keyword evidence="2" id="KW-1185">Reference proteome</keyword>
<dbReference type="RefSeq" id="XP_046064421.1">
    <property type="nucleotide sequence ID" value="XM_046208894.1"/>
</dbReference>
<dbReference type="GeneID" id="70232732"/>
<evidence type="ECO:0000313" key="1">
    <source>
        <dbReference type="EMBL" id="KAH3671053.1"/>
    </source>
</evidence>
<protein>
    <submittedName>
        <fullName evidence="1">Uncharacterized protein</fullName>
    </submittedName>
</protein>
<proteinExistence type="predicted"/>
<sequence length="278" mass="28784">MDYVIHKAGVAFGTGRKLLSCCEASKLEFDPEPDPEAISPDSPVWVGCLENEATGADATGAAGLASSWHGVQSPRGALSVCILLGWNGIGGAVSRLVRWHHGVSGRHSTGIVTKNGSVNHRGGLAVLSRRWLELSACLARHVALEIAIVVVSLMTIHSREHGQEGRSVAGSEDPAKEDLVVVPVAEHRSETMIRCSILDLEQQAEQVEQAGQVAQRTAVVGIVDIAAGTEPVEQPVAVAGIAGTAEPAGPVESAELAAGSTAVPLVAVAGSHAVENKY</sequence>
<dbReference type="EMBL" id="JAEUBE010000084">
    <property type="protein sequence ID" value="KAH3671053.1"/>
    <property type="molecule type" value="Genomic_DNA"/>
</dbReference>
<evidence type="ECO:0000313" key="2">
    <source>
        <dbReference type="Proteomes" id="UP000769157"/>
    </source>
</evidence>
<dbReference type="AlphaFoldDB" id="A0A9P8PEZ0"/>
<organism evidence="1 2">
    <name type="scientific">Ogataea philodendri</name>
    <dbReference type="NCBI Taxonomy" id="1378263"/>
    <lineage>
        <taxon>Eukaryota</taxon>
        <taxon>Fungi</taxon>
        <taxon>Dikarya</taxon>
        <taxon>Ascomycota</taxon>
        <taxon>Saccharomycotina</taxon>
        <taxon>Pichiomycetes</taxon>
        <taxon>Pichiales</taxon>
        <taxon>Pichiaceae</taxon>
        <taxon>Ogataea</taxon>
    </lineage>
</organism>